<sequence>MNTILKCYVSRVWDQWLLRGVCFDITFDDYVEIGSEIDSTWAVSCTQDYFLTVYSSHPRIQPQMPKVNMLKTDCLELFPSTCDAGPLPGVSCPFPVLFIHVKY</sequence>
<reference evidence="1" key="1">
    <citation type="journal article" date="2013" name="Genetics">
        <title>The draft genome and transcriptome of Panagrellus redivivus are shaped by the harsh demands of a free-living lifestyle.</title>
        <authorList>
            <person name="Srinivasan J."/>
            <person name="Dillman A.R."/>
            <person name="Macchietto M.G."/>
            <person name="Heikkinen L."/>
            <person name="Lakso M."/>
            <person name="Fracchia K.M."/>
            <person name="Antoshechkin I."/>
            <person name="Mortazavi A."/>
            <person name="Wong G."/>
            <person name="Sternberg P.W."/>
        </authorList>
    </citation>
    <scope>NUCLEOTIDE SEQUENCE [LARGE SCALE GENOMIC DNA]</scope>
    <source>
        <strain evidence="1">MT8872</strain>
    </source>
</reference>
<evidence type="ECO:0000313" key="2">
    <source>
        <dbReference type="WBParaSite" id="Pan_g17435.t1"/>
    </source>
</evidence>
<organism evidence="1 2">
    <name type="scientific">Panagrellus redivivus</name>
    <name type="common">Microworm</name>
    <dbReference type="NCBI Taxonomy" id="6233"/>
    <lineage>
        <taxon>Eukaryota</taxon>
        <taxon>Metazoa</taxon>
        <taxon>Ecdysozoa</taxon>
        <taxon>Nematoda</taxon>
        <taxon>Chromadorea</taxon>
        <taxon>Rhabditida</taxon>
        <taxon>Tylenchina</taxon>
        <taxon>Panagrolaimomorpha</taxon>
        <taxon>Panagrolaimoidea</taxon>
        <taxon>Panagrolaimidae</taxon>
        <taxon>Panagrellus</taxon>
    </lineage>
</organism>
<keyword evidence="1" id="KW-1185">Reference proteome</keyword>
<evidence type="ECO:0000313" key="1">
    <source>
        <dbReference type="Proteomes" id="UP000492821"/>
    </source>
</evidence>
<proteinExistence type="predicted"/>
<dbReference type="AlphaFoldDB" id="A0A7E4V7A9"/>
<accession>A0A7E4V7A9</accession>
<dbReference type="WBParaSite" id="Pan_g17435.t1">
    <property type="protein sequence ID" value="Pan_g17435.t1"/>
    <property type="gene ID" value="Pan_g17435"/>
</dbReference>
<protein>
    <submittedName>
        <fullName evidence="2">Neur_chan_LBD domain-containing protein</fullName>
    </submittedName>
</protein>
<name>A0A7E4V7A9_PANRE</name>
<reference evidence="2" key="2">
    <citation type="submission" date="2020-10" db="UniProtKB">
        <authorList>
            <consortium name="WormBaseParasite"/>
        </authorList>
    </citation>
    <scope>IDENTIFICATION</scope>
</reference>
<dbReference type="Proteomes" id="UP000492821">
    <property type="component" value="Unassembled WGS sequence"/>
</dbReference>